<dbReference type="GO" id="GO:0004056">
    <property type="term" value="F:argininosuccinate lyase activity"/>
    <property type="evidence" value="ECO:0007669"/>
    <property type="project" value="UniProtKB-EC"/>
</dbReference>
<keyword evidence="5 7" id="KW-0456">Lyase</keyword>
<dbReference type="PROSITE" id="PS00163">
    <property type="entry name" value="FUMARATE_LYASES"/>
    <property type="match status" value="1"/>
</dbReference>
<keyword evidence="5" id="KW-0963">Cytoplasm</keyword>
<keyword evidence="4 5" id="KW-0055">Arginine biosynthesis</keyword>
<organism evidence="7 8">
    <name type="scientific">Lutimonas vermicola</name>
    <dbReference type="NCBI Taxonomy" id="414288"/>
    <lineage>
        <taxon>Bacteria</taxon>
        <taxon>Pseudomonadati</taxon>
        <taxon>Bacteroidota</taxon>
        <taxon>Flavobacteriia</taxon>
        <taxon>Flavobacteriales</taxon>
        <taxon>Flavobacteriaceae</taxon>
        <taxon>Lutimonas</taxon>
    </lineage>
</organism>
<comment type="similarity">
    <text evidence="5">Belongs to the lyase 1 family. Argininosuccinate lyase subfamily.</text>
</comment>
<name>A0ABU9L156_9FLAO</name>
<dbReference type="HAMAP" id="MF_00006">
    <property type="entry name" value="Arg_succ_lyase"/>
    <property type="match status" value="1"/>
</dbReference>
<dbReference type="RefSeq" id="WP_342160229.1">
    <property type="nucleotide sequence ID" value="NZ_JBCDNA010000002.1"/>
</dbReference>
<dbReference type="PRINTS" id="PR00145">
    <property type="entry name" value="ARGSUCLYASE"/>
</dbReference>
<reference evidence="7 8" key="1">
    <citation type="submission" date="2024-04" db="EMBL/GenBank/DDBJ databases">
        <title>whole genome sequencing of Lutimonas vermicola strain IMCC1616.</title>
        <authorList>
            <person name="Bae S.S."/>
        </authorList>
    </citation>
    <scope>NUCLEOTIDE SEQUENCE [LARGE SCALE GENOMIC DNA]</scope>
    <source>
        <strain evidence="7 8">IMCC1616</strain>
    </source>
</reference>
<dbReference type="Gene3D" id="1.10.40.30">
    <property type="entry name" value="Fumarase/aspartase (C-terminal domain)"/>
    <property type="match status" value="1"/>
</dbReference>
<dbReference type="Gene3D" id="1.10.275.10">
    <property type="entry name" value="Fumarase/aspartase (N-terminal domain)"/>
    <property type="match status" value="1"/>
</dbReference>
<dbReference type="InterPro" id="IPR024083">
    <property type="entry name" value="Fumarase/histidase_N"/>
</dbReference>
<evidence type="ECO:0000313" key="7">
    <source>
        <dbReference type="EMBL" id="MEL4456170.1"/>
    </source>
</evidence>
<comment type="caution">
    <text evidence="7">The sequence shown here is derived from an EMBL/GenBank/DDBJ whole genome shotgun (WGS) entry which is preliminary data.</text>
</comment>
<evidence type="ECO:0000256" key="5">
    <source>
        <dbReference type="HAMAP-Rule" id="MF_00006"/>
    </source>
</evidence>
<dbReference type="Proteomes" id="UP001474120">
    <property type="component" value="Unassembled WGS sequence"/>
</dbReference>
<dbReference type="EC" id="4.3.2.1" evidence="3 5"/>
<comment type="catalytic activity">
    <reaction evidence="1 5">
        <text>2-(N(omega)-L-arginino)succinate = fumarate + L-arginine</text>
        <dbReference type="Rhea" id="RHEA:24020"/>
        <dbReference type="ChEBI" id="CHEBI:29806"/>
        <dbReference type="ChEBI" id="CHEBI:32682"/>
        <dbReference type="ChEBI" id="CHEBI:57472"/>
        <dbReference type="EC" id="4.3.2.1"/>
    </reaction>
</comment>
<dbReference type="InterPro" id="IPR008948">
    <property type="entry name" value="L-Aspartase-like"/>
</dbReference>
<dbReference type="InterPro" id="IPR020557">
    <property type="entry name" value="Fumarate_lyase_CS"/>
</dbReference>
<keyword evidence="5" id="KW-0028">Amino-acid biosynthesis</keyword>
<gene>
    <name evidence="5 7" type="primary">argH</name>
    <name evidence="7" type="ORF">AABB81_09710</name>
</gene>
<evidence type="ECO:0000256" key="2">
    <source>
        <dbReference type="ARBA" id="ARBA00004941"/>
    </source>
</evidence>
<dbReference type="Gene3D" id="1.20.200.10">
    <property type="entry name" value="Fumarase/aspartase (Central domain)"/>
    <property type="match status" value="1"/>
</dbReference>
<evidence type="ECO:0000259" key="6">
    <source>
        <dbReference type="Pfam" id="PF00206"/>
    </source>
</evidence>
<protein>
    <recommendedName>
        <fullName evidence="3 5">Argininosuccinate lyase</fullName>
        <shortName evidence="5">ASAL</shortName>
        <ecNumber evidence="3 5">4.3.2.1</ecNumber>
    </recommendedName>
    <alternativeName>
        <fullName evidence="5">Arginosuccinase</fullName>
    </alternativeName>
</protein>
<evidence type="ECO:0000313" key="8">
    <source>
        <dbReference type="Proteomes" id="UP001474120"/>
    </source>
</evidence>
<dbReference type="PANTHER" id="PTHR43814:SF1">
    <property type="entry name" value="ARGININOSUCCINATE LYASE"/>
    <property type="match status" value="1"/>
</dbReference>
<accession>A0ABU9L156</accession>
<dbReference type="PANTHER" id="PTHR43814">
    <property type="entry name" value="ARGININOSUCCINATE LYASE"/>
    <property type="match status" value="1"/>
</dbReference>
<evidence type="ECO:0000256" key="1">
    <source>
        <dbReference type="ARBA" id="ARBA00000985"/>
    </source>
</evidence>
<dbReference type="EMBL" id="JBCDNA010000002">
    <property type="protein sequence ID" value="MEL4456170.1"/>
    <property type="molecule type" value="Genomic_DNA"/>
</dbReference>
<evidence type="ECO:0000256" key="3">
    <source>
        <dbReference type="ARBA" id="ARBA00012338"/>
    </source>
</evidence>
<comment type="subcellular location">
    <subcellularLocation>
        <location evidence="5">Cytoplasm</location>
    </subcellularLocation>
</comment>
<proteinExistence type="inferred from homology"/>
<dbReference type="PRINTS" id="PR00149">
    <property type="entry name" value="FUMRATELYASE"/>
</dbReference>
<dbReference type="NCBIfam" id="TIGR00838">
    <property type="entry name" value="argH"/>
    <property type="match status" value="1"/>
</dbReference>
<dbReference type="InterPro" id="IPR000362">
    <property type="entry name" value="Fumarate_lyase_fam"/>
</dbReference>
<dbReference type="CDD" id="cd01359">
    <property type="entry name" value="Argininosuccinate_lyase"/>
    <property type="match status" value="1"/>
</dbReference>
<dbReference type="SUPFAM" id="SSF48557">
    <property type="entry name" value="L-aspartase-like"/>
    <property type="match status" value="1"/>
</dbReference>
<keyword evidence="8" id="KW-1185">Reference proteome</keyword>
<feature type="domain" description="Fumarate lyase N-terminal" evidence="6">
    <location>
        <begin position="25"/>
        <end position="300"/>
    </location>
</feature>
<sequence length="431" mass="48402">MKLWDKGFSTDKKIDLFTVGNDRELDLVLAKYDVIGSLAHARMLHKIGLLTSIEMDKLEKELAQITRMIEDGNFVIEDEFEDVHSKVEFMLTQKLGDTGKKIHTARSRNDQVLVDVHLYLRAEIKEISAMMQGFFDLLIELAETHKETLLPGYTHFQVAMPSSFGMWFSAYAESLIDDVYMLNAAYQIVDQNPLGSAAGYGSSFPIDRDHTTAEMGFSDLKVNSVAAQMSRGKTERSTAFAMSSVAGTLSKFAMDICLYMSQNFGFVSFPDELTTGSSIMPHKKNPDVFELIRGKCNKVQSLPYELTLIINNLPSGYHRDLQLLKEGLIPGIQALKSCLEMFTFSLSSIQVNRNITDQKIYDYLFTVEEVNKLVQEGTPFRDAYKIVGEKVVEGNFMPDKEVVHSHIGSIGNLGLDRIKAKMEKANGLIHS</sequence>
<dbReference type="InterPro" id="IPR022761">
    <property type="entry name" value="Fumarate_lyase_N"/>
</dbReference>
<dbReference type="Pfam" id="PF00206">
    <property type="entry name" value="Lyase_1"/>
    <property type="match status" value="1"/>
</dbReference>
<comment type="pathway">
    <text evidence="2 5">Amino-acid biosynthesis; L-arginine biosynthesis; L-arginine from L-ornithine and carbamoyl phosphate: step 3/3.</text>
</comment>
<dbReference type="InterPro" id="IPR009049">
    <property type="entry name" value="Argininosuccinate_lyase"/>
</dbReference>
<evidence type="ECO:0000256" key="4">
    <source>
        <dbReference type="ARBA" id="ARBA00022571"/>
    </source>
</evidence>